<evidence type="ECO:0000256" key="5">
    <source>
        <dbReference type="ARBA" id="ARBA00022777"/>
    </source>
</evidence>
<dbReference type="SMART" id="SM00448">
    <property type="entry name" value="REC"/>
    <property type="match status" value="1"/>
</dbReference>
<evidence type="ECO:0000313" key="9">
    <source>
        <dbReference type="EMBL" id="SPH25149.1"/>
    </source>
</evidence>
<evidence type="ECO:0000256" key="2">
    <source>
        <dbReference type="ARBA" id="ARBA00012438"/>
    </source>
</evidence>
<accession>A0A2R8BNX3</accession>
<dbReference type="AlphaFoldDB" id="A0A2R8BNX3"/>
<dbReference type="OrthoDB" id="9764438at2"/>
<dbReference type="Pfam" id="PF12860">
    <property type="entry name" value="PAS_7"/>
    <property type="match status" value="1"/>
</dbReference>
<keyword evidence="5 9" id="KW-0418">Kinase</keyword>
<dbReference type="FunFam" id="3.30.565.10:FF:000049">
    <property type="entry name" value="Two-component sensor histidine kinase"/>
    <property type="match status" value="1"/>
</dbReference>
<dbReference type="InterPro" id="IPR003661">
    <property type="entry name" value="HisK_dim/P_dom"/>
</dbReference>
<keyword evidence="4 9" id="KW-0808">Transferase</keyword>
<dbReference type="SMART" id="SM00387">
    <property type="entry name" value="HATPase_c"/>
    <property type="match status" value="1"/>
</dbReference>
<dbReference type="Proteomes" id="UP000244924">
    <property type="component" value="Unassembled WGS sequence"/>
</dbReference>
<dbReference type="Gene3D" id="3.40.50.2300">
    <property type="match status" value="1"/>
</dbReference>
<dbReference type="InterPro" id="IPR001789">
    <property type="entry name" value="Sig_transdc_resp-reg_receiver"/>
</dbReference>
<dbReference type="PRINTS" id="PR00344">
    <property type="entry name" value="BCTRLSENSOR"/>
</dbReference>
<dbReference type="Gene3D" id="3.30.565.10">
    <property type="entry name" value="Histidine kinase-like ATPase, C-terminal domain"/>
    <property type="match status" value="1"/>
</dbReference>
<sequence>MIDPTEPLEVQVTKQAKIIDALISRSERGHEVGGSAYSLFQSAIALQAAVWEKTKDLEHALDTLGRASTELEHAQRSQEQMQKTLADAMIAMEGGFALFSEERLQVCNDLFRHLLPDVEPIVEPGLPFDDYVRAVEVSRYLSPRDKKRAARVASPMNQPYDRRFSSQVVALKNDRWFQISYRQTTSGNIVVLQTEISEIVRQNRREKDRLIDQHAQFLQAAFDHMPLGVCTFSAAGELLVRNERFGELLGVPLSLLEKGTDFRRIVEYVERYEVLLPQHADGGRALGDWAKELRRCGVVHERFRRPDGVALDMQIHTLPDAGLIVSIMDVTVETEAAETRQRINETLERRVEERTAELTEANRLLRIRSQEQANAEEALLLAKEAAEGAHMSKTRFLAAASHDLLQPINAAKLYISTLKEKVTQPAAADTVERLGRSFASMESLLHALLDISRLDSPAAEFSVTSFCLDGPMRSLEADLLPLAVEKGIGLKVLPSTRWVASDQRYLMRCLQNLVVNAIQYTETGRVLVGCRIAGASLLVEVWDTGIGISEADQTRIFNEFTRVKETRSASGVGLGLSIVERACRHLGHRVNVHSTLGKGSVFSIEVPLAQPGIKELSDVGTVDAEPRGALDLIVMIVENDADVLHATTQQLHGWGAGVLGVASTQEALETMASIGTPPDIILADYQLDDGDTGVETIRALRQAAGAEIPAIVITANRSRSLHALGAEMSFSVLTKPVQLSRLRALIDWKTRRRAA</sequence>
<evidence type="ECO:0000259" key="7">
    <source>
        <dbReference type="PROSITE" id="PS50109"/>
    </source>
</evidence>
<gene>
    <name evidence="9" type="primary">luxQ_2</name>
    <name evidence="9" type="ORF">DEA8626_04185</name>
</gene>
<dbReference type="EC" id="2.7.13.3" evidence="2"/>
<dbReference type="GO" id="GO:0009927">
    <property type="term" value="F:histidine phosphotransfer kinase activity"/>
    <property type="evidence" value="ECO:0007669"/>
    <property type="project" value="TreeGrafter"/>
</dbReference>
<dbReference type="CDD" id="cd00082">
    <property type="entry name" value="HisKA"/>
    <property type="match status" value="1"/>
</dbReference>
<dbReference type="Gene3D" id="1.10.287.130">
    <property type="match status" value="1"/>
</dbReference>
<dbReference type="SUPFAM" id="SSF55874">
    <property type="entry name" value="ATPase domain of HSP90 chaperone/DNA topoisomerase II/histidine kinase"/>
    <property type="match status" value="1"/>
</dbReference>
<dbReference type="SUPFAM" id="SSF52172">
    <property type="entry name" value="CheY-like"/>
    <property type="match status" value="1"/>
</dbReference>
<evidence type="ECO:0000256" key="4">
    <source>
        <dbReference type="ARBA" id="ARBA00022679"/>
    </source>
</evidence>
<dbReference type="Gene3D" id="3.30.450.20">
    <property type="entry name" value="PAS domain"/>
    <property type="match status" value="1"/>
</dbReference>
<dbReference type="CDD" id="cd00156">
    <property type="entry name" value="REC"/>
    <property type="match status" value="1"/>
</dbReference>
<dbReference type="InterPro" id="IPR036890">
    <property type="entry name" value="HATPase_C_sf"/>
</dbReference>
<organism evidence="9 10">
    <name type="scientific">Albidovulum aquaemixtae</name>
    <dbReference type="NCBI Taxonomy" id="1542388"/>
    <lineage>
        <taxon>Bacteria</taxon>
        <taxon>Pseudomonadati</taxon>
        <taxon>Pseudomonadota</taxon>
        <taxon>Alphaproteobacteria</taxon>
        <taxon>Rhodobacterales</taxon>
        <taxon>Paracoccaceae</taxon>
        <taxon>Albidovulum</taxon>
    </lineage>
</organism>
<evidence type="ECO:0000259" key="8">
    <source>
        <dbReference type="PROSITE" id="PS50110"/>
    </source>
</evidence>
<feature type="modified residue" description="4-aspartylphosphate" evidence="6">
    <location>
        <position position="684"/>
    </location>
</feature>
<dbReference type="SUPFAM" id="SSF47384">
    <property type="entry name" value="Homodimeric domain of signal transducing histidine kinase"/>
    <property type="match status" value="1"/>
</dbReference>
<dbReference type="PANTHER" id="PTHR43047">
    <property type="entry name" value="TWO-COMPONENT HISTIDINE PROTEIN KINASE"/>
    <property type="match status" value="1"/>
</dbReference>
<dbReference type="InterPro" id="IPR036097">
    <property type="entry name" value="HisK_dim/P_sf"/>
</dbReference>
<dbReference type="Pfam" id="PF02518">
    <property type="entry name" value="HATPase_c"/>
    <property type="match status" value="1"/>
</dbReference>
<comment type="catalytic activity">
    <reaction evidence="1">
        <text>ATP + protein L-histidine = ADP + protein N-phospho-L-histidine.</text>
        <dbReference type="EC" id="2.7.13.3"/>
    </reaction>
</comment>
<protein>
    <recommendedName>
        <fullName evidence="2">histidine kinase</fullName>
        <ecNumber evidence="2">2.7.13.3</ecNumber>
    </recommendedName>
</protein>
<dbReference type="InterPro" id="IPR003594">
    <property type="entry name" value="HATPase_dom"/>
</dbReference>
<dbReference type="InterPro" id="IPR004358">
    <property type="entry name" value="Sig_transdc_His_kin-like_C"/>
</dbReference>
<keyword evidence="10" id="KW-1185">Reference proteome</keyword>
<dbReference type="InterPro" id="IPR005467">
    <property type="entry name" value="His_kinase_dom"/>
</dbReference>
<evidence type="ECO:0000313" key="10">
    <source>
        <dbReference type="Proteomes" id="UP000244924"/>
    </source>
</evidence>
<dbReference type="GO" id="GO:0005886">
    <property type="term" value="C:plasma membrane"/>
    <property type="evidence" value="ECO:0007669"/>
    <property type="project" value="TreeGrafter"/>
</dbReference>
<dbReference type="SUPFAM" id="SSF55785">
    <property type="entry name" value="PYP-like sensor domain (PAS domain)"/>
    <property type="match status" value="1"/>
</dbReference>
<dbReference type="EMBL" id="OMOQ01000011">
    <property type="protein sequence ID" value="SPH25149.1"/>
    <property type="molecule type" value="Genomic_DNA"/>
</dbReference>
<dbReference type="GO" id="GO:0000155">
    <property type="term" value="F:phosphorelay sensor kinase activity"/>
    <property type="evidence" value="ECO:0007669"/>
    <property type="project" value="InterPro"/>
</dbReference>
<proteinExistence type="predicted"/>
<evidence type="ECO:0000256" key="6">
    <source>
        <dbReference type="PROSITE-ProRule" id="PRU00169"/>
    </source>
</evidence>
<keyword evidence="3 6" id="KW-0597">Phosphoprotein</keyword>
<dbReference type="RefSeq" id="WP_108855137.1">
    <property type="nucleotide sequence ID" value="NZ_OMOQ01000011.1"/>
</dbReference>
<name>A0A2R8BNX3_9RHOB</name>
<dbReference type="SMART" id="SM00388">
    <property type="entry name" value="HisKA"/>
    <property type="match status" value="1"/>
</dbReference>
<dbReference type="Pfam" id="PF00512">
    <property type="entry name" value="HisKA"/>
    <property type="match status" value="1"/>
</dbReference>
<reference evidence="9 10" key="1">
    <citation type="submission" date="2018-03" db="EMBL/GenBank/DDBJ databases">
        <authorList>
            <person name="Keele B.F."/>
        </authorList>
    </citation>
    <scope>NUCLEOTIDE SEQUENCE [LARGE SCALE GENOMIC DNA]</scope>
    <source>
        <strain evidence="9 10">CECT 8626</strain>
    </source>
</reference>
<feature type="domain" description="Response regulatory" evidence="8">
    <location>
        <begin position="633"/>
        <end position="750"/>
    </location>
</feature>
<evidence type="ECO:0000256" key="3">
    <source>
        <dbReference type="ARBA" id="ARBA00022553"/>
    </source>
</evidence>
<dbReference type="InterPro" id="IPR035965">
    <property type="entry name" value="PAS-like_dom_sf"/>
</dbReference>
<dbReference type="PROSITE" id="PS50109">
    <property type="entry name" value="HIS_KIN"/>
    <property type="match status" value="1"/>
</dbReference>
<dbReference type="PANTHER" id="PTHR43047:SF9">
    <property type="entry name" value="HISTIDINE KINASE"/>
    <property type="match status" value="1"/>
</dbReference>
<dbReference type="PROSITE" id="PS50110">
    <property type="entry name" value="RESPONSE_REGULATORY"/>
    <property type="match status" value="1"/>
</dbReference>
<feature type="domain" description="Histidine kinase" evidence="7">
    <location>
        <begin position="399"/>
        <end position="610"/>
    </location>
</feature>
<evidence type="ECO:0000256" key="1">
    <source>
        <dbReference type="ARBA" id="ARBA00000085"/>
    </source>
</evidence>
<dbReference type="InterPro" id="IPR011006">
    <property type="entry name" value="CheY-like_superfamily"/>
</dbReference>
<dbReference type="Pfam" id="PF00072">
    <property type="entry name" value="Response_reg"/>
    <property type="match status" value="1"/>
</dbReference>